<dbReference type="Pfam" id="PF13517">
    <property type="entry name" value="FG-GAP_3"/>
    <property type="match status" value="3"/>
</dbReference>
<dbReference type="Proteomes" id="UP000295578">
    <property type="component" value="Unassembled WGS sequence"/>
</dbReference>
<dbReference type="PANTHER" id="PTHR46580">
    <property type="entry name" value="SENSOR KINASE-RELATED"/>
    <property type="match status" value="1"/>
</dbReference>
<dbReference type="Gene3D" id="2.130.10.130">
    <property type="entry name" value="Integrin alpha, N-terminal"/>
    <property type="match status" value="2"/>
</dbReference>
<protein>
    <submittedName>
        <fullName evidence="3">VCBS repeat-containing protein</fullName>
    </submittedName>
</protein>
<evidence type="ECO:0000313" key="3">
    <source>
        <dbReference type="EMBL" id="TDD89623.1"/>
    </source>
</evidence>
<dbReference type="AlphaFoldDB" id="A0A4R5BVJ7"/>
<dbReference type="PANTHER" id="PTHR46580:SF4">
    <property type="entry name" value="ATP_GTP-BINDING PROTEIN"/>
    <property type="match status" value="1"/>
</dbReference>
<gene>
    <name evidence="3" type="ORF">E1293_04510</name>
</gene>
<dbReference type="OrthoDB" id="3862295at2"/>
<name>A0A4R5BVJ7_9ACTN</name>
<evidence type="ECO:0000256" key="1">
    <source>
        <dbReference type="ARBA" id="ARBA00022729"/>
    </source>
</evidence>
<comment type="caution">
    <text evidence="3">The sequence shown here is derived from an EMBL/GenBank/DDBJ whole genome shotgun (WGS) entry which is preliminary data.</text>
</comment>
<reference evidence="3 4" key="1">
    <citation type="submission" date="2019-03" db="EMBL/GenBank/DDBJ databases">
        <title>Draft genome sequences of novel Actinobacteria.</title>
        <authorList>
            <person name="Sahin N."/>
            <person name="Ay H."/>
            <person name="Saygin H."/>
        </authorList>
    </citation>
    <scope>NUCLEOTIDE SEQUENCE [LARGE SCALE GENOMIC DNA]</scope>
    <source>
        <strain evidence="3 4">DSM 45941</strain>
    </source>
</reference>
<sequence>MRCAWSCPGWSPADRPVTLPTTALRRRHPDAASVTSAPGDASKREEHGVHGVRSRAVLSVVSLVLAGVSVAYPASAASCRITFRDESWRFGAFTKPDGTSTNDVSLVDVDGDGHLDVFVSEGTATFEGRQSHLLMNDGHGRFRDETTRRLPAISINSGKVAWGDIDGTGRLSALVSGSGDRPGQLLLNDGHGYFRDATDRLPAEPQTVSANVTLVDIDGNRTLDALVSNENPFDPSDDHGAQNWLWINDGHGRFTDETATRLPQRLDQTTAVRAGRFTGHRLPDLVVINRGQKRVLVNDGHGRFTDETAERFPVTTDPSRDGALHDFRGAGVLDLLVSNSQNAPMTYYRNDGRGHFTAVPVGIPQLKDEVDSAIALGDLNRDGHIDVFQTNAGPRSNGSHTFQGGPSRFFAGDGHGHFADRTADHFPPMPDDPSISVALGDINGDGVQDVLLGNGSDDTITGEVPLRLYMSHRTRR</sequence>
<organism evidence="3 4">
    <name type="scientific">Actinomadura darangshiensis</name>
    <dbReference type="NCBI Taxonomy" id="705336"/>
    <lineage>
        <taxon>Bacteria</taxon>
        <taxon>Bacillati</taxon>
        <taxon>Actinomycetota</taxon>
        <taxon>Actinomycetes</taxon>
        <taxon>Streptosporangiales</taxon>
        <taxon>Thermomonosporaceae</taxon>
        <taxon>Actinomadura</taxon>
    </lineage>
</organism>
<dbReference type="EMBL" id="SMKY01000011">
    <property type="protein sequence ID" value="TDD89623.1"/>
    <property type="molecule type" value="Genomic_DNA"/>
</dbReference>
<dbReference type="InterPro" id="IPR013517">
    <property type="entry name" value="FG-GAP"/>
</dbReference>
<feature type="region of interest" description="Disordered" evidence="2">
    <location>
        <begin position="26"/>
        <end position="49"/>
    </location>
</feature>
<evidence type="ECO:0000313" key="4">
    <source>
        <dbReference type="Proteomes" id="UP000295578"/>
    </source>
</evidence>
<keyword evidence="1" id="KW-0732">Signal</keyword>
<dbReference type="SUPFAM" id="SSF69318">
    <property type="entry name" value="Integrin alpha N-terminal domain"/>
    <property type="match status" value="2"/>
</dbReference>
<proteinExistence type="predicted"/>
<evidence type="ECO:0000256" key="2">
    <source>
        <dbReference type="SAM" id="MobiDB-lite"/>
    </source>
</evidence>
<keyword evidence="4" id="KW-1185">Reference proteome</keyword>
<accession>A0A4R5BVJ7</accession>
<dbReference type="InterPro" id="IPR028994">
    <property type="entry name" value="Integrin_alpha_N"/>
</dbReference>